<dbReference type="AlphaFoldDB" id="A0A2J6SW48"/>
<evidence type="ECO:0000313" key="1">
    <source>
        <dbReference type="EMBL" id="PMD54989.1"/>
    </source>
</evidence>
<evidence type="ECO:0000313" key="2">
    <source>
        <dbReference type="Proteomes" id="UP000235371"/>
    </source>
</evidence>
<dbReference type="EMBL" id="KZ613856">
    <property type="protein sequence ID" value="PMD54989.1"/>
    <property type="molecule type" value="Genomic_DNA"/>
</dbReference>
<accession>A0A2J6SW48</accession>
<dbReference type="OrthoDB" id="5370596at2759"/>
<protein>
    <submittedName>
        <fullName evidence="1">Uncharacterized protein</fullName>
    </submittedName>
</protein>
<dbReference type="InParanoid" id="A0A2J6SW48"/>
<keyword evidence="2" id="KW-1185">Reference proteome</keyword>
<feature type="non-terminal residue" evidence="1">
    <location>
        <position position="1"/>
    </location>
</feature>
<gene>
    <name evidence="1" type="ORF">K444DRAFT_538571</name>
</gene>
<sequence>LQFISLNLVTDYSTPLILELLGKDEHELLQAFRRDHTDLLKSAPAYPQQTAELHFISLLRCLLVFSGGRDDVRQRKLNPKNSAKTNANLYGSLFSISGSARFGSFSLQAMLNALSESKIFADDDIYTLDIAHLTSRMIALLPIGFPQGYLV</sequence>
<dbReference type="RefSeq" id="XP_024731893.1">
    <property type="nucleotide sequence ID" value="XM_024875551.1"/>
</dbReference>
<dbReference type="GeneID" id="36583631"/>
<dbReference type="Proteomes" id="UP000235371">
    <property type="component" value="Unassembled WGS sequence"/>
</dbReference>
<organism evidence="1 2">
    <name type="scientific">Hyaloscypha bicolor E</name>
    <dbReference type="NCBI Taxonomy" id="1095630"/>
    <lineage>
        <taxon>Eukaryota</taxon>
        <taxon>Fungi</taxon>
        <taxon>Dikarya</taxon>
        <taxon>Ascomycota</taxon>
        <taxon>Pezizomycotina</taxon>
        <taxon>Leotiomycetes</taxon>
        <taxon>Helotiales</taxon>
        <taxon>Hyaloscyphaceae</taxon>
        <taxon>Hyaloscypha</taxon>
        <taxon>Hyaloscypha bicolor</taxon>
    </lineage>
</organism>
<proteinExistence type="predicted"/>
<name>A0A2J6SW48_9HELO</name>
<reference evidence="1 2" key="1">
    <citation type="submission" date="2016-04" db="EMBL/GenBank/DDBJ databases">
        <title>A degradative enzymes factory behind the ericoid mycorrhizal symbiosis.</title>
        <authorList>
            <consortium name="DOE Joint Genome Institute"/>
            <person name="Martino E."/>
            <person name="Morin E."/>
            <person name="Grelet G."/>
            <person name="Kuo A."/>
            <person name="Kohler A."/>
            <person name="Daghino S."/>
            <person name="Barry K."/>
            <person name="Choi C."/>
            <person name="Cichocki N."/>
            <person name="Clum A."/>
            <person name="Copeland A."/>
            <person name="Hainaut M."/>
            <person name="Haridas S."/>
            <person name="Labutti K."/>
            <person name="Lindquist E."/>
            <person name="Lipzen A."/>
            <person name="Khouja H.-R."/>
            <person name="Murat C."/>
            <person name="Ohm R."/>
            <person name="Olson A."/>
            <person name="Spatafora J."/>
            <person name="Veneault-Fourrey C."/>
            <person name="Henrissat B."/>
            <person name="Grigoriev I."/>
            <person name="Martin F."/>
            <person name="Perotto S."/>
        </authorList>
    </citation>
    <scope>NUCLEOTIDE SEQUENCE [LARGE SCALE GENOMIC DNA]</scope>
    <source>
        <strain evidence="1 2">E</strain>
    </source>
</reference>